<sequence>YVLVAVVIPSSGHCFSWVSRPVGHIMPRLSTSFHYLDTGGPCPPLLCAHVIAREEDEQCQTDTVPI</sequence>
<dbReference type="AlphaFoldDB" id="J3N7U3"/>
<keyword evidence="2" id="KW-1185">Reference proteome</keyword>
<evidence type="ECO:0000313" key="1">
    <source>
        <dbReference type="EnsemblPlants" id="OB11G18790.1"/>
    </source>
</evidence>
<reference evidence="1" key="1">
    <citation type="journal article" date="2013" name="Nat. Commun.">
        <title>Whole-genome sequencing of Oryza brachyantha reveals mechanisms underlying Oryza genome evolution.</title>
        <authorList>
            <person name="Chen J."/>
            <person name="Huang Q."/>
            <person name="Gao D."/>
            <person name="Wang J."/>
            <person name="Lang Y."/>
            <person name="Liu T."/>
            <person name="Li B."/>
            <person name="Bai Z."/>
            <person name="Luis Goicoechea J."/>
            <person name="Liang C."/>
            <person name="Chen C."/>
            <person name="Zhang W."/>
            <person name="Sun S."/>
            <person name="Liao Y."/>
            <person name="Zhang X."/>
            <person name="Yang L."/>
            <person name="Song C."/>
            <person name="Wang M."/>
            <person name="Shi J."/>
            <person name="Liu G."/>
            <person name="Liu J."/>
            <person name="Zhou H."/>
            <person name="Zhou W."/>
            <person name="Yu Q."/>
            <person name="An N."/>
            <person name="Chen Y."/>
            <person name="Cai Q."/>
            <person name="Wang B."/>
            <person name="Liu B."/>
            <person name="Min J."/>
            <person name="Huang Y."/>
            <person name="Wu H."/>
            <person name="Li Z."/>
            <person name="Zhang Y."/>
            <person name="Yin Y."/>
            <person name="Song W."/>
            <person name="Jiang J."/>
            <person name="Jackson S.A."/>
            <person name="Wing R.A."/>
            <person name="Wang J."/>
            <person name="Chen M."/>
        </authorList>
    </citation>
    <scope>NUCLEOTIDE SEQUENCE [LARGE SCALE GENOMIC DNA]</scope>
    <source>
        <strain evidence="1">cv. IRGC 101232</strain>
    </source>
</reference>
<dbReference type="EnsemblPlants" id="OB11G18790.1">
    <property type="protein sequence ID" value="OB11G18790.1"/>
    <property type="gene ID" value="OB11G18790"/>
</dbReference>
<dbReference type="Gramene" id="OB11G18790.1">
    <property type="protein sequence ID" value="OB11G18790.1"/>
    <property type="gene ID" value="OB11G18790"/>
</dbReference>
<accession>J3N7U3</accession>
<reference evidence="1" key="2">
    <citation type="submission" date="2013-04" db="UniProtKB">
        <authorList>
            <consortium name="EnsemblPlants"/>
        </authorList>
    </citation>
    <scope>IDENTIFICATION</scope>
</reference>
<evidence type="ECO:0000313" key="2">
    <source>
        <dbReference type="Proteomes" id="UP000006038"/>
    </source>
</evidence>
<proteinExistence type="predicted"/>
<dbReference type="HOGENOM" id="CLU_2838735_0_0_1"/>
<name>J3N7U3_ORYBR</name>
<protein>
    <submittedName>
        <fullName evidence="1">Uncharacterized protein</fullName>
    </submittedName>
</protein>
<dbReference type="Proteomes" id="UP000006038">
    <property type="component" value="Chromosome 11"/>
</dbReference>
<organism evidence="1">
    <name type="scientific">Oryza brachyantha</name>
    <name type="common">malo sina</name>
    <dbReference type="NCBI Taxonomy" id="4533"/>
    <lineage>
        <taxon>Eukaryota</taxon>
        <taxon>Viridiplantae</taxon>
        <taxon>Streptophyta</taxon>
        <taxon>Embryophyta</taxon>
        <taxon>Tracheophyta</taxon>
        <taxon>Spermatophyta</taxon>
        <taxon>Magnoliopsida</taxon>
        <taxon>Liliopsida</taxon>
        <taxon>Poales</taxon>
        <taxon>Poaceae</taxon>
        <taxon>BOP clade</taxon>
        <taxon>Oryzoideae</taxon>
        <taxon>Oryzeae</taxon>
        <taxon>Oryzinae</taxon>
        <taxon>Oryza</taxon>
    </lineage>
</organism>